<reference evidence="1 2" key="1">
    <citation type="journal article" date="2015" name="Stand. Genomic Sci.">
        <title>Genomic Encyclopedia of Bacterial and Archaeal Type Strains, Phase III: the genomes of soil and plant-associated and newly described type strains.</title>
        <authorList>
            <person name="Whitman W.B."/>
            <person name="Woyke T."/>
            <person name="Klenk H.P."/>
            <person name="Zhou Y."/>
            <person name="Lilburn T.G."/>
            <person name="Beck B.J."/>
            <person name="De Vos P."/>
            <person name="Vandamme P."/>
            <person name="Eisen J.A."/>
            <person name="Garrity G."/>
            <person name="Hugenholtz P."/>
            <person name="Kyrpides N.C."/>
        </authorList>
    </citation>
    <scope>NUCLEOTIDE SEQUENCE [LARGE SCALE GENOMIC DNA]</scope>
    <source>
        <strain evidence="1 2">VKM Ac-2572</strain>
    </source>
</reference>
<keyword evidence="2" id="KW-1185">Reference proteome</keyword>
<dbReference type="RefSeq" id="WP_158441208.1">
    <property type="nucleotide sequence ID" value="NZ_SLWN01000007.1"/>
</dbReference>
<accession>A0A4V2RZG0</accession>
<protein>
    <submittedName>
        <fullName evidence="1">Uncharacterized protein</fullName>
    </submittedName>
</protein>
<comment type="caution">
    <text evidence="1">The sequence shown here is derived from an EMBL/GenBank/DDBJ whole genome shotgun (WGS) entry which is preliminary data.</text>
</comment>
<dbReference type="AlphaFoldDB" id="A0A4V2RZG0"/>
<evidence type="ECO:0000313" key="2">
    <source>
        <dbReference type="Proteomes" id="UP000294508"/>
    </source>
</evidence>
<proteinExistence type="predicted"/>
<dbReference type="EMBL" id="SLWN01000007">
    <property type="protein sequence ID" value="TCO26198.1"/>
    <property type="molecule type" value="Genomic_DNA"/>
</dbReference>
<evidence type="ECO:0000313" key="1">
    <source>
        <dbReference type="EMBL" id="TCO26198.1"/>
    </source>
</evidence>
<name>A0A4V2RZG0_9ACTN</name>
<dbReference type="Proteomes" id="UP000294508">
    <property type="component" value="Unassembled WGS sequence"/>
</dbReference>
<organism evidence="1 2">
    <name type="scientific">Kribbella steppae</name>
    <dbReference type="NCBI Taxonomy" id="2512223"/>
    <lineage>
        <taxon>Bacteria</taxon>
        <taxon>Bacillati</taxon>
        <taxon>Actinomycetota</taxon>
        <taxon>Actinomycetes</taxon>
        <taxon>Propionibacteriales</taxon>
        <taxon>Kribbellaceae</taxon>
        <taxon>Kribbella</taxon>
    </lineage>
</organism>
<gene>
    <name evidence="1" type="ORF">EV652_10789</name>
</gene>
<sequence length="53" mass="5503">MLAHGTDLLAAEQAVGTAQDGDDLLRIQRAAVAAMAAVATEKITSLSRKEPLI</sequence>